<evidence type="ECO:0000313" key="4">
    <source>
        <dbReference type="Proteomes" id="UP000260655"/>
    </source>
</evidence>
<evidence type="ECO:0000313" key="3">
    <source>
        <dbReference type="EMBL" id="RHF84621.1"/>
    </source>
</evidence>
<proteinExistence type="predicted"/>
<dbReference type="EMBL" id="QSOV01000005">
    <property type="protein sequence ID" value="RGJ24109.1"/>
    <property type="molecule type" value="Genomic_DNA"/>
</dbReference>
<dbReference type="EMBL" id="QRHO01000004">
    <property type="protein sequence ID" value="RHF84621.1"/>
    <property type="molecule type" value="Genomic_DNA"/>
</dbReference>
<evidence type="ECO:0000313" key="1">
    <source>
        <dbReference type="EMBL" id="RGJ24109.1"/>
    </source>
</evidence>
<sequence length="59" mass="7143">MISSLKFIFIRISYRDNIIKWKLQKDTKSIKMKFIFGKNYKYGKDLLYIMTVTISDNEL</sequence>
<name>A0A3E4GQW0_9FIRM</name>
<dbReference type="AlphaFoldDB" id="A0A3E4GQW0"/>
<dbReference type="Proteomes" id="UP000260655">
    <property type="component" value="Unassembled WGS sequence"/>
</dbReference>
<protein>
    <submittedName>
        <fullName evidence="1">Uncharacterized protein</fullName>
    </submittedName>
</protein>
<reference evidence="4 5" key="1">
    <citation type="submission" date="2018-08" db="EMBL/GenBank/DDBJ databases">
        <title>A genome reference for cultivated species of the human gut microbiota.</title>
        <authorList>
            <person name="Zou Y."/>
            <person name="Xue W."/>
            <person name="Luo G."/>
        </authorList>
    </citation>
    <scope>NUCLEOTIDE SEQUENCE [LARGE SCALE GENOMIC DNA]</scope>
    <source>
        <strain evidence="2 6">AF16-31</strain>
        <strain evidence="3 5">AM23-3</strain>
        <strain evidence="1 4">TM07-19</strain>
    </source>
</reference>
<dbReference type="EMBL" id="QRXY01000023">
    <property type="protein sequence ID" value="RGU42990.1"/>
    <property type="molecule type" value="Genomic_DNA"/>
</dbReference>
<evidence type="ECO:0000313" key="5">
    <source>
        <dbReference type="Proteomes" id="UP000284579"/>
    </source>
</evidence>
<organism evidence="1 4">
    <name type="scientific">Coprococcus comes</name>
    <dbReference type="NCBI Taxonomy" id="410072"/>
    <lineage>
        <taxon>Bacteria</taxon>
        <taxon>Bacillati</taxon>
        <taxon>Bacillota</taxon>
        <taxon>Clostridia</taxon>
        <taxon>Lachnospirales</taxon>
        <taxon>Lachnospiraceae</taxon>
        <taxon>Coprococcus</taxon>
    </lineage>
</organism>
<evidence type="ECO:0000313" key="2">
    <source>
        <dbReference type="EMBL" id="RGU42990.1"/>
    </source>
</evidence>
<dbReference type="Proteomes" id="UP000284579">
    <property type="component" value="Unassembled WGS sequence"/>
</dbReference>
<comment type="caution">
    <text evidence="1">The sequence shown here is derived from an EMBL/GenBank/DDBJ whole genome shotgun (WGS) entry which is preliminary data.</text>
</comment>
<dbReference type="Proteomes" id="UP000285693">
    <property type="component" value="Unassembled WGS sequence"/>
</dbReference>
<accession>A0A3E4GQW0</accession>
<gene>
    <name evidence="3" type="ORF">DW656_04650</name>
    <name evidence="2" type="ORF">DWW65_14335</name>
    <name evidence="1" type="ORF">DXD67_06250</name>
</gene>
<evidence type="ECO:0000313" key="6">
    <source>
        <dbReference type="Proteomes" id="UP000285693"/>
    </source>
</evidence>